<dbReference type="Gene3D" id="1.10.3290.10">
    <property type="entry name" value="Fido-like domain"/>
    <property type="match status" value="1"/>
</dbReference>
<dbReference type="Pfam" id="PF02661">
    <property type="entry name" value="Fic"/>
    <property type="match status" value="1"/>
</dbReference>
<feature type="active site" evidence="1">
    <location>
        <position position="196"/>
    </location>
</feature>
<dbReference type="InterPro" id="IPR003812">
    <property type="entry name" value="Fido"/>
</dbReference>
<keyword evidence="2" id="KW-0547">Nucleotide-binding</keyword>
<feature type="binding site" evidence="2">
    <location>
        <position position="252"/>
    </location>
    <ligand>
        <name>ATP</name>
        <dbReference type="ChEBI" id="CHEBI:30616"/>
    </ligand>
</feature>
<dbReference type="InterPro" id="IPR036597">
    <property type="entry name" value="Fido-like_dom_sf"/>
</dbReference>
<gene>
    <name evidence="5" type="ORF">C7437_104125</name>
</gene>
<feature type="binding site" evidence="2">
    <location>
        <begin position="200"/>
        <end position="207"/>
    </location>
    <ligand>
        <name>ATP</name>
        <dbReference type="ChEBI" id="CHEBI:30616"/>
    </ligand>
</feature>
<dbReference type="SUPFAM" id="SSF140931">
    <property type="entry name" value="Fic-like"/>
    <property type="match status" value="1"/>
</dbReference>
<feature type="domain" description="Fido" evidence="4">
    <location>
        <begin position="108"/>
        <end position="265"/>
    </location>
</feature>
<dbReference type="PROSITE" id="PS51459">
    <property type="entry name" value="FIDO"/>
    <property type="match status" value="1"/>
</dbReference>
<dbReference type="EMBL" id="QKZI01000004">
    <property type="protein sequence ID" value="PZX04613.1"/>
    <property type="molecule type" value="Genomic_DNA"/>
</dbReference>
<name>A0A2W7MG96_9BACI</name>
<dbReference type="GO" id="GO:0005524">
    <property type="term" value="F:ATP binding"/>
    <property type="evidence" value="ECO:0007669"/>
    <property type="project" value="UniProtKB-KW"/>
</dbReference>
<feature type="binding site" evidence="2">
    <location>
        <begin position="238"/>
        <end position="239"/>
    </location>
    <ligand>
        <name>ATP</name>
        <dbReference type="ChEBI" id="CHEBI:30616"/>
    </ligand>
</feature>
<protein>
    <submittedName>
        <fullName evidence="5">Fic family protein</fullName>
    </submittedName>
</protein>
<comment type="caution">
    <text evidence="5">The sequence shown here is derived from an EMBL/GenBank/DDBJ whole genome shotgun (WGS) entry which is preliminary data.</text>
</comment>
<proteinExistence type="predicted"/>
<dbReference type="Proteomes" id="UP000248646">
    <property type="component" value="Unassembled WGS sequence"/>
</dbReference>
<dbReference type="PANTHER" id="PTHR13504:SF38">
    <property type="entry name" value="FIDO DOMAIN-CONTAINING PROTEIN"/>
    <property type="match status" value="1"/>
</dbReference>
<evidence type="ECO:0000256" key="3">
    <source>
        <dbReference type="PIRSR" id="PIRSR640198-3"/>
    </source>
</evidence>
<sequence>MRIYNYELLKMLMQPMETVHLIAKINEYKGKQELYKQQAAQILDTLKNMAIIQSTKASNAIEGIIITDSRLKSIMESKTDPLDRSEGEIAGYRDVLQLVHASYEAIPVNANVIMQLHKELYHYIPMEGGRWKNADNVISETYPDGTKRIRFEPVSAFETPRAMEFLCQELRERLNKEDVEPLILISVFILDFLSIHPFNDGNGRMARPLTLLLLYHCGFEVGRYISLEKIIEDTKERYYETLRQSSQDWHSNQNNISPWINYLLMTFIAAYKELEERVGVIETKKGNKSARVCQFVEYKIGFFTKADIRQACPDVSEATINRVLNELKEAQLIMPDGLGRNAKWKKL</sequence>
<evidence type="ECO:0000256" key="1">
    <source>
        <dbReference type="PIRSR" id="PIRSR640198-1"/>
    </source>
</evidence>
<evidence type="ECO:0000259" key="4">
    <source>
        <dbReference type="PROSITE" id="PS51459"/>
    </source>
</evidence>
<dbReference type="RefSeq" id="WP_111439756.1">
    <property type="nucleotide sequence ID" value="NZ_QKZI01000004.1"/>
</dbReference>
<organism evidence="5 6">
    <name type="scientific">Psychrobacillus insolitus</name>
    <dbReference type="NCBI Taxonomy" id="1461"/>
    <lineage>
        <taxon>Bacteria</taxon>
        <taxon>Bacillati</taxon>
        <taxon>Bacillota</taxon>
        <taxon>Bacilli</taxon>
        <taxon>Bacillales</taxon>
        <taxon>Bacillaceae</taxon>
        <taxon>Psychrobacillus</taxon>
    </lineage>
</organism>
<keyword evidence="2" id="KW-0067">ATP-binding</keyword>
<dbReference type="PANTHER" id="PTHR13504">
    <property type="entry name" value="FIDO DOMAIN-CONTAINING PROTEIN DDB_G0283145"/>
    <property type="match status" value="1"/>
</dbReference>
<feature type="site" description="Important for autoinhibition of adenylyltransferase activity" evidence="3">
    <location>
        <position position="62"/>
    </location>
</feature>
<dbReference type="OrthoDB" id="9813719at2"/>
<reference evidence="5 6" key="1">
    <citation type="submission" date="2018-06" db="EMBL/GenBank/DDBJ databases">
        <title>Genomic Encyclopedia of Type Strains, Phase IV (KMG-IV): sequencing the most valuable type-strain genomes for metagenomic binning, comparative biology and taxonomic classification.</title>
        <authorList>
            <person name="Goeker M."/>
        </authorList>
    </citation>
    <scope>NUCLEOTIDE SEQUENCE [LARGE SCALE GENOMIC DNA]</scope>
    <source>
        <strain evidence="5 6">DSM 5</strain>
    </source>
</reference>
<evidence type="ECO:0000313" key="5">
    <source>
        <dbReference type="EMBL" id="PZX04613.1"/>
    </source>
</evidence>
<accession>A0A2W7MG96</accession>
<evidence type="ECO:0000256" key="2">
    <source>
        <dbReference type="PIRSR" id="PIRSR640198-2"/>
    </source>
</evidence>
<dbReference type="AlphaFoldDB" id="A0A2W7MG96"/>
<keyword evidence="6" id="KW-1185">Reference proteome</keyword>
<evidence type="ECO:0000313" key="6">
    <source>
        <dbReference type="Proteomes" id="UP000248646"/>
    </source>
</evidence>
<dbReference type="InterPro" id="IPR040198">
    <property type="entry name" value="Fido_containing"/>
</dbReference>